<dbReference type="EMBL" id="JAMPKK010000003">
    <property type="protein sequence ID" value="MEP0863399.1"/>
    <property type="molecule type" value="Genomic_DNA"/>
</dbReference>
<reference evidence="3 4" key="1">
    <citation type="submission" date="2022-04" db="EMBL/GenBank/DDBJ databases">
        <title>Positive selection, recombination, and allopatry shape intraspecific diversity of widespread and dominant cyanobacteria.</title>
        <authorList>
            <person name="Wei J."/>
            <person name="Shu W."/>
            <person name="Hu C."/>
        </authorList>
    </citation>
    <scope>NUCLEOTIDE SEQUENCE [LARGE SCALE GENOMIC DNA]</scope>
    <source>
        <strain evidence="3 4">GB2-A5</strain>
    </source>
</reference>
<feature type="compositionally biased region" description="Polar residues" evidence="1">
    <location>
        <begin position="1"/>
        <end position="13"/>
    </location>
</feature>
<accession>A0ABV0JIY9</accession>
<keyword evidence="2" id="KW-0812">Transmembrane</keyword>
<organism evidence="3 4">
    <name type="scientific">Funiculus sociatus GB2-A5</name>
    <dbReference type="NCBI Taxonomy" id="2933946"/>
    <lineage>
        <taxon>Bacteria</taxon>
        <taxon>Bacillati</taxon>
        <taxon>Cyanobacteriota</taxon>
        <taxon>Cyanophyceae</taxon>
        <taxon>Coleofasciculales</taxon>
        <taxon>Coleofasciculaceae</taxon>
        <taxon>Funiculus</taxon>
    </lineage>
</organism>
<name>A0ABV0JIY9_9CYAN</name>
<evidence type="ECO:0000313" key="3">
    <source>
        <dbReference type="EMBL" id="MEP0863399.1"/>
    </source>
</evidence>
<keyword evidence="2" id="KW-0472">Membrane</keyword>
<proteinExistence type="predicted"/>
<evidence type="ECO:0000313" key="4">
    <source>
        <dbReference type="Proteomes" id="UP001442494"/>
    </source>
</evidence>
<keyword evidence="2" id="KW-1133">Transmembrane helix</keyword>
<comment type="caution">
    <text evidence="3">The sequence shown here is derived from an EMBL/GenBank/DDBJ whole genome shotgun (WGS) entry which is preliminary data.</text>
</comment>
<feature type="region of interest" description="Disordered" evidence="1">
    <location>
        <begin position="1"/>
        <end position="23"/>
    </location>
</feature>
<evidence type="ECO:0000256" key="1">
    <source>
        <dbReference type="SAM" id="MobiDB-lite"/>
    </source>
</evidence>
<evidence type="ECO:0000256" key="2">
    <source>
        <dbReference type="SAM" id="Phobius"/>
    </source>
</evidence>
<gene>
    <name evidence="3" type="ORF">NDI37_02825</name>
</gene>
<dbReference type="Proteomes" id="UP001442494">
    <property type="component" value="Unassembled WGS sequence"/>
</dbReference>
<protein>
    <submittedName>
        <fullName evidence="3">Uncharacterized protein</fullName>
    </submittedName>
</protein>
<sequence length="53" mass="5833">MTTDKTTNSQNAVGESKKELNQKTSKQFVISTTIGVLTILILAVSYYYGLIGY</sequence>
<keyword evidence="4" id="KW-1185">Reference proteome</keyword>
<feature type="transmembrane region" description="Helical" evidence="2">
    <location>
        <begin position="28"/>
        <end position="48"/>
    </location>
</feature>
<dbReference type="RefSeq" id="WP_190420590.1">
    <property type="nucleotide sequence ID" value="NZ_JAMPKK010000003.1"/>
</dbReference>